<keyword evidence="2" id="KW-0808">Transferase</keyword>
<dbReference type="Gene3D" id="3.90.550.10">
    <property type="entry name" value="Spore Coat Polysaccharide Biosynthesis Protein SpsA, Chain A"/>
    <property type="match status" value="1"/>
</dbReference>
<dbReference type="Pfam" id="PF00535">
    <property type="entry name" value="Glycos_transf_2"/>
    <property type="match status" value="1"/>
</dbReference>
<dbReference type="InterPro" id="IPR029044">
    <property type="entry name" value="Nucleotide-diphossugar_trans"/>
</dbReference>
<keyword evidence="3" id="KW-1185">Reference proteome</keyword>
<comment type="caution">
    <text evidence="2">The sequence shown here is derived from an EMBL/GenBank/DDBJ whole genome shotgun (WGS) entry which is preliminary data.</text>
</comment>
<dbReference type="OrthoDB" id="9771846at2"/>
<dbReference type="PANTHER" id="PTHR43179:SF7">
    <property type="entry name" value="RHAMNOSYLTRANSFERASE WBBL"/>
    <property type="match status" value="1"/>
</dbReference>
<organism evidence="2 3">
    <name type="scientific">Ulvibacter antarcticus</name>
    <dbReference type="NCBI Taxonomy" id="442714"/>
    <lineage>
        <taxon>Bacteria</taxon>
        <taxon>Pseudomonadati</taxon>
        <taxon>Bacteroidota</taxon>
        <taxon>Flavobacteriia</taxon>
        <taxon>Flavobacteriales</taxon>
        <taxon>Flavobacteriaceae</taxon>
        <taxon>Ulvibacter</taxon>
    </lineage>
</organism>
<protein>
    <submittedName>
        <fullName evidence="2">GT2 family glycosyltransferase</fullName>
    </submittedName>
</protein>
<dbReference type="RefSeq" id="WP_121907437.1">
    <property type="nucleotide sequence ID" value="NZ_REFC01000013.1"/>
</dbReference>
<dbReference type="SUPFAM" id="SSF53448">
    <property type="entry name" value="Nucleotide-diphospho-sugar transferases"/>
    <property type="match status" value="1"/>
</dbReference>
<name>A0A3L9YK46_9FLAO</name>
<dbReference type="AlphaFoldDB" id="A0A3L9YK46"/>
<dbReference type="PANTHER" id="PTHR43179">
    <property type="entry name" value="RHAMNOSYLTRANSFERASE WBBL"/>
    <property type="match status" value="1"/>
</dbReference>
<dbReference type="GO" id="GO:0016740">
    <property type="term" value="F:transferase activity"/>
    <property type="evidence" value="ECO:0007669"/>
    <property type="project" value="UniProtKB-KW"/>
</dbReference>
<proteinExistence type="predicted"/>
<reference evidence="2 3" key="1">
    <citation type="submission" date="2018-10" db="EMBL/GenBank/DDBJ databases">
        <title>Genomic Encyclopedia of Archaeal and Bacterial Type Strains, Phase II (KMG-II): from individual species to whole genera.</title>
        <authorList>
            <person name="Goeker M."/>
        </authorList>
    </citation>
    <scope>NUCLEOTIDE SEQUENCE [LARGE SCALE GENOMIC DNA]</scope>
    <source>
        <strain evidence="2 3">DSM 23424</strain>
    </source>
</reference>
<gene>
    <name evidence="2" type="ORF">BXY75_1858</name>
</gene>
<sequence length="372" mass="42569">MKLTVVILNYNVRYFLEQCIQSVQSAIKNIDAEIIVIDNDSKDDSCEMMKSKFPQIQLIENRENVGFSKANNQAVKVAKGEYVCILNPDTAVAEDAFLNSLKYAESLEKMGALGVYLMDGTGNYLPESKRNIPTPAISLLKLLGRVKSYYANHLGDKEKGEVEVLVGAYMLLKRSVYNEVSGFDEDYFMYGEDIDLSYKILNAGYKNHYLGSLNVLHYKGESTQKNAKYYERFYGAMQIFYKKHFKPNPILNFAVNAGVFIMKKLRHTSEGKNQAMISTEQAYVFTENFSLFKKISEKIEIPVKNVSKSMLEDQIIKNAMLIFDVDYMPYSQIFSVMDQLKNKNNQFRIRPKNCNFILGSDTSDEKGHVMVF</sequence>
<evidence type="ECO:0000259" key="1">
    <source>
        <dbReference type="Pfam" id="PF00535"/>
    </source>
</evidence>
<feature type="domain" description="Glycosyltransferase 2-like" evidence="1">
    <location>
        <begin position="4"/>
        <end position="179"/>
    </location>
</feature>
<dbReference type="CDD" id="cd04186">
    <property type="entry name" value="GT_2_like_c"/>
    <property type="match status" value="1"/>
</dbReference>
<evidence type="ECO:0000313" key="2">
    <source>
        <dbReference type="EMBL" id="RMA58485.1"/>
    </source>
</evidence>
<evidence type="ECO:0000313" key="3">
    <source>
        <dbReference type="Proteomes" id="UP000271339"/>
    </source>
</evidence>
<dbReference type="EMBL" id="REFC01000013">
    <property type="protein sequence ID" value="RMA58485.1"/>
    <property type="molecule type" value="Genomic_DNA"/>
</dbReference>
<dbReference type="Proteomes" id="UP000271339">
    <property type="component" value="Unassembled WGS sequence"/>
</dbReference>
<dbReference type="InterPro" id="IPR001173">
    <property type="entry name" value="Glyco_trans_2-like"/>
</dbReference>
<accession>A0A3L9YK46</accession>